<dbReference type="AlphaFoldDB" id="A0A1I5RG96"/>
<dbReference type="EMBL" id="FOWX01000013">
    <property type="protein sequence ID" value="SFP57311.1"/>
    <property type="molecule type" value="Genomic_DNA"/>
</dbReference>
<proteinExistence type="predicted"/>
<dbReference type="OrthoDB" id="5641374at2"/>
<keyword evidence="2" id="KW-1185">Reference proteome</keyword>
<reference evidence="2" key="1">
    <citation type="submission" date="2016-10" db="EMBL/GenBank/DDBJ databases">
        <authorList>
            <person name="Varghese N."/>
            <person name="Submissions S."/>
        </authorList>
    </citation>
    <scope>NUCLEOTIDE SEQUENCE [LARGE SCALE GENOMIC DNA]</scope>
    <source>
        <strain evidence="2">DSM 17834</strain>
    </source>
</reference>
<dbReference type="Pfam" id="PF12616">
    <property type="entry name" value="DUF3775"/>
    <property type="match status" value="1"/>
</dbReference>
<organism evidence="1 2">
    <name type="scientific">Pseudomonas borbori</name>
    <dbReference type="NCBI Taxonomy" id="289003"/>
    <lineage>
        <taxon>Bacteria</taxon>
        <taxon>Pseudomonadati</taxon>
        <taxon>Pseudomonadota</taxon>
        <taxon>Gammaproteobacteria</taxon>
        <taxon>Pseudomonadales</taxon>
        <taxon>Pseudomonadaceae</taxon>
        <taxon>Pseudomonas</taxon>
    </lineage>
</organism>
<evidence type="ECO:0000313" key="2">
    <source>
        <dbReference type="Proteomes" id="UP000198784"/>
    </source>
</evidence>
<protein>
    <recommendedName>
        <fullName evidence="3">DUF3775 domain-containing protein</fullName>
    </recommendedName>
</protein>
<gene>
    <name evidence="1" type="ORF">SAMN05216190_11318</name>
</gene>
<dbReference type="Proteomes" id="UP000198784">
    <property type="component" value="Unassembled WGS sequence"/>
</dbReference>
<dbReference type="InterPro" id="IPR022254">
    <property type="entry name" value="DUF3775"/>
</dbReference>
<name>A0A1I5RG96_9PSED</name>
<accession>A0A1I5RG96</accession>
<sequence length="127" mass="14400">MLDVNPDTVCRLIALARVFHAKEAVVIPEQPTSPSDDWALQVLADHEDDEAFLEFKSIIDDLEPDQQQQVVALLWLGRGDGTLEDWPELLEQAQDDWNPSTAEYLIAHPFLADHLQEALDMQGYDCE</sequence>
<evidence type="ECO:0000313" key="1">
    <source>
        <dbReference type="EMBL" id="SFP57311.1"/>
    </source>
</evidence>
<dbReference type="RefSeq" id="WP_090501024.1">
    <property type="nucleotide sequence ID" value="NZ_FOWX01000013.1"/>
</dbReference>
<evidence type="ECO:0008006" key="3">
    <source>
        <dbReference type="Google" id="ProtNLM"/>
    </source>
</evidence>